<evidence type="ECO:0000313" key="3">
    <source>
        <dbReference type="Proteomes" id="UP000248917"/>
    </source>
</evidence>
<name>A0A326RZ14_9BACT</name>
<dbReference type="InterPro" id="IPR041657">
    <property type="entry name" value="HTH_17"/>
</dbReference>
<proteinExistence type="predicted"/>
<dbReference type="Pfam" id="PF12728">
    <property type="entry name" value="HTH_17"/>
    <property type="match status" value="1"/>
</dbReference>
<keyword evidence="3" id="KW-1185">Reference proteome</keyword>
<dbReference type="OrthoDB" id="1097811at2"/>
<dbReference type="RefSeq" id="WP_111390917.1">
    <property type="nucleotide sequence ID" value="NZ_QKTX01000001.1"/>
</dbReference>
<comment type="caution">
    <text evidence="2">The sequence shown here is derived from an EMBL/GenBank/DDBJ whole genome shotgun (WGS) entry which is preliminary data.</text>
</comment>
<organism evidence="2 3">
    <name type="scientific">Algoriphagus aquaeductus</name>
    <dbReference type="NCBI Taxonomy" id="475299"/>
    <lineage>
        <taxon>Bacteria</taxon>
        <taxon>Pseudomonadati</taxon>
        <taxon>Bacteroidota</taxon>
        <taxon>Cytophagia</taxon>
        <taxon>Cytophagales</taxon>
        <taxon>Cyclobacteriaceae</taxon>
        <taxon>Algoriphagus</taxon>
    </lineage>
</organism>
<protein>
    <submittedName>
        <fullName evidence="2">Helix-turn-helix protein</fullName>
    </submittedName>
</protein>
<sequence length="93" mass="10720">MNNVILSPIDKGQLINEIAEAIVNKLSKVSNPTIPEEEFIKIPEVMKLLGRSRTTINNWRKEGFLKEHMINSSVYFKKSEVLNAGRQRNPRKK</sequence>
<dbReference type="SUPFAM" id="SSF46955">
    <property type="entry name" value="Putative DNA-binding domain"/>
    <property type="match status" value="1"/>
</dbReference>
<feature type="domain" description="Helix-turn-helix" evidence="1">
    <location>
        <begin position="41"/>
        <end position="82"/>
    </location>
</feature>
<dbReference type="EMBL" id="QKTX01000001">
    <property type="protein sequence ID" value="PZV87224.1"/>
    <property type="molecule type" value="Genomic_DNA"/>
</dbReference>
<evidence type="ECO:0000259" key="1">
    <source>
        <dbReference type="Pfam" id="PF12728"/>
    </source>
</evidence>
<dbReference type="AlphaFoldDB" id="A0A326RZ14"/>
<reference evidence="2 3" key="1">
    <citation type="submission" date="2018-06" db="EMBL/GenBank/DDBJ databases">
        <title>Genomic Encyclopedia of Archaeal and Bacterial Type Strains, Phase II (KMG-II): from individual species to whole genera.</title>
        <authorList>
            <person name="Goeker M."/>
        </authorList>
    </citation>
    <scope>NUCLEOTIDE SEQUENCE [LARGE SCALE GENOMIC DNA]</scope>
    <source>
        <strain evidence="2 3">T4</strain>
    </source>
</reference>
<dbReference type="Proteomes" id="UP000248917">
    <property type="component" value="Unassembled WGS sequence"/>
</dbReference>
<accession>A0A326RZ14</accession>
<gene>
    <name evidence="2" type="ORF">CLV31_10196</name>
</gene>
<dbReference type="InterPro" id="IPR009061">
    <property type="entry name" value="DNA-bd_dom_put_sf"/>
</dbReference>
<evidence type="ECO:0000313" key="2">
    <source>
        <dbReference type="EMBL" id="PZV87224.1"/>
    </source>
</evidence>